<name>A0A1X7REP6_ZYMT9</name>
<organism evidence="3 4">
    <name type="scientific">Zymoseptoria tritici (strain ST99CH_3D7)</name>
    <dbReference type="NCBI Taxonomy" id="1276538"/>
    <lineage>
        <taxon>Eukaryota</taxon>
        <taxon>Fungi</taxon>
        <taxon>Dikarya</taxon>
        <taxon>Ascomycota</taxon>
        <taxon>Pezizomycotina</taxon>
        <taxon>Dothideomycetes</taxon>
        <taxon>Dothideomycetidae</taxon>
        <taxon>Mycosphaerellales</taxon>
        <taxon>Mycosphaerellaceae</taxon>
        <taxon>Zymoseptoria</taxon>
    </lineage>
</organism>
<feature type="signal peptide" evidence="2">
    <location>
        <begin position="1"/>
        <end position="20"/>
    </location>
</feature>
<dbReference type="AlphaFoldDB" id="A0A1X7REP6"/>
<evidence type="ECO:0000313" key="3">
    <source>
        <dbReference type="EMBL" id="SMQ45899.1"/>
    </source>
</evidence>
<keyword evidence="4" id="KW-1185">Reference proteome</keyword>
<feature type="chain" id="PRO_5012078381" evidence="2">
    <location>
        <begin position="21"/>
        <end position="219"/>
    </location>
</feature>
<proteinExistence type="predicted"/>
<feature type="compositionally biased region" description="Basic and acidic residues" evidence="1">
    <location>
        <begin position="208"/>
        <end position="219"/>
    </location>
</feature>
<evidence type="ECO:0000256" key="1">
    <source>
        <dbReference type="SAM" id="MobiDB-lite"/>
    </source>
</evidence>
<evidence type="ECO:0000313" key="4">
    <source>
        <dbReference type="Proteomes" id="UP000215127"/>
    </source>
</evidence>
<reference evidence="3 4" key="1">
    <citation type="submission" date="2016-06" db="EMBL/GenBank/DDBJ databases">
        <authorList>
            <person name="Kjaerup R.B."/>
            <person name="Dalgaard T.S."/>
            <person name="Juul-Madsen H.R."/>
        </authorList>
    </citation>
    <scope>NUCLEOTIDE SEQUENCE [LARGE SCALE GENOMIC DNA]</scope>
</reference>
<protein>
    <submittedName>
        <fullName evidence="3">Uncharacterized protein</fullName>
    </submittedName>
</protein>
<dbReference type="EMBL" id="LT853692">
    <property type="protein sequence ID" value="SMQ45899.1"/>
    <property type="molecule type" value="Genomic_DNA"/>
</dbReference>
<evidence type="ECO:0000256" key="2">
    <source>
        <dbReference type="SAM" id="SignalP"/>
    </source>
</evidence>
<dbReference type="Proteomes" id="UP000215127">
    <property type="component" value="Chromosome 1"/>
</dbReference>
<feature type="compositionally biased region" description="Polar residues" evidence="1">
    <location>
        <begin position="185"/>
        <end position="197"/>
    </location>
</feature>
<gene>
    <name evidence="3" type="ORF">ZT3D7_G1044</name>
</gene>
<accession>A0A1X7REP6</accession>
<feature type="region of interest" description="Disordered" evidence="1">
    <location>
        <begin position="185"/>
        <end position="219"/>
    </location>
</feature>
<sequence length="219" mass="24382">MLYLVQYLLGLLLVATHVQTQTTAVDGQGLSEDLDEYLKLVRSTLFAIDQINTGNLAPCNTPGLVANLDAELYDGDLVRKLICEVKVGIIVFPNLSSARQQVADIESSLQSIRDRPQGDSGRHMRQSLSKLELDFLHVSARRSFTVDQHVLIRNVENVHFGRRINNNHQASNAIVVSSSCSDKHQASAQHHVYSSNHSSRDNNPGLDKNFRIDEHDSSK</sequence>
<keyword evidence="2" id="KW-0732">Signal</keyword>